<dbReference type="Gene3D" id="3.40.50.1360">
    <property type="match status" value="1"/>
</dbReference>
<dbReference type="Pfam" id="PF01182">
    <property type="entry name" value="Glucosamine_iso"/>
    <property type="match status" value="1"/>
</dbReference>
<dbReference type="RefSeq" id="WP_338203467.1">
    <property type="nucleotide sequence ID" value="NZ_JAEKNR010000176.1"/>
</dbReference>
<dbReference type="SUPFAM" id="SSF100950">
    <property type="entry name" value="NagB/RpiA/CoA transferase-like"/>
    <property type="match status" value="1"/>
</dbReference>
<organism evidence="9 10">
    <name type="scientific">Candidatus Nephthysia bennettiae</name>
    <dbReference type="NCBI Taxonomy" id="3127016"/>
    <lineage>
        <taxon>Bacteria</taxon>
        <taxon>Bacillati</taxon>
        <taxon>Candidatus Dormiibacterota</taxon>
        <taxon>Candidatus Dormibacteria</taxon>
        <taxon>Candidatus Dormibacterales</taxon>
        <taxon>Candidatus Dormibacteraceae</taxon>
        <taxon>Candidatus Nephthysia</taxon>
    </lineage>
</organism>
<evidence type="ECO:0000256" key="2">
    <source>
        <dbReference type="ARBA" id="ARBA00002681"/>
    </source>
</evidence>
<evidence type="ECO:0000313" key="9">
    <source>
        <dbReference type="EMBL" id="MBJ7599839.1"/>
    </source>
</evidence>
<evidence type="ECO:0000313" key="10">
    <source>
        <dbReference type="Proteomes" id="UP000612893"/>
    </source>
</evidence>
<comment type="catalytic activity">
    <reaction evidence="1 7">
        <text>6-phospho-D-glucono-1,5-lactone + H2O = 6-phospho-D-gluconate + H(+)</text>
        <dbReference type="Rhea" id="RHEA:12556"/>
        <dbReference type="ChEBI" id="CHEBI:15377"/>
        <dbReference type="ChEBI" id="CHEBI:15378"/>
        <dbReference type="ChEBI" id="CHEBI:57955"/>
        <dbReference type="ChEBI" id="CHEBI:58759"/>
        <dbReference type="EC" id="3.1.1.31"/>
    </reaction>
</comment>
<evidence type="ECO:0000256" key="4">
    <source>
        <dbReference type="ARBA" id="ARBA00010662"/>
    </source>
</evidence>
<comment type="pathway">
    <text evidence="3 7">Carbohydrate degradation; pentose phosphate pathway; D-ribulose 5-phosphate from D-glucose 6-phosphate (oxidative stage): step 2/3.</text>
</comment>
<comment type="similarity">
    <text evidence="4 7">Belongs to the glucosamine/galactosamine-6-phosphate isomerase family. 6-phosphogluconolactonase subfamily.</text>
</comment>
<dbReference type="GO" id="GO:0005975">
    <property type="term" value="P:carbohydrate metabolic process"/>
    <property type="evidence" value="ECO:0007669"/>
    <property type="project" value="UniProtKB-UniRule"/>
</dbReference>
<protein>
    <recommendedName>
        <fullName evidence="6 7">6-phosphogluconolactonase</fullName>
        <shortName evidence="7">6PGL</shortName>
        <ecNumber evidence="5 7">3.1.1.31</ecNumber>
    </recommendedName>
</protein>
<keyword evidence="7 9" id="KW-0378">Hydrolase</keyword>
<evidence type="ECO:0000256" key="7">
    <source>
        <dbReference type="RuleBase" id="RU365095"/>
    </source>
</evidence>
<dbReference type="GO" id="GO:0017057">
    <property type="term" value="F:6-phosphogluconolactonase activity"/>
    <property type="evidence" value="ECO:0007669"/>
    <property type="project" value="UniProtKB-UniRule"/>
</dbReference>
<evidence type="ECO:0000256" key="3">
    <source>
        <dbReference type="ARBA" id="ARBA00004961"/>
    </source>
</evidence>
<dbReference type="EC" id="3.1.1.31" evidence="5 7"/>
<dbReference type="AlphaFoldDB" id="A0A934NAJ6"/>
<dbReference type="PANTHER" id="PTHR11054">
    <property type="entry name" value="6-PHOSPHOGLUCONOLACTONASE"/>
    <property type="match status" value="1"/>
</dbReference>
<dbReference type="NCBIfam" id="TIGR01198">
    <property type="entry name" value="pgl"/>
    <property type="match status" value="1"/>
</dbReference>
<evidence type="ECO:0000259" key="8">
    <source>
        <dbReference type="Pfam" id="PF01182"/>
    </source>
</evidence>
<reference evidence="9" key="1">
    <citation type="submission" date="2020-10" db="EMBL/GenBank/DDBJ databases">
        <title>Ca. Dormibacterota MAGs.</title>
        <authorList>
            <person name="Montgomery K."/>
        </authorList>
    </citation>
    <scope>NUCLEOTIDE SEQUENCE [LARGE SCALE GENOMIC DNA]</scope>
    <source>
        <strain evidence="9">SC8812_S17_10</strain>
    </source>
</reference>
<dbReference type="InterPro" id="IPR005900">
    <property type="entry name" value="6-phosphogluconolactonase_DevB"/>
</dbReference>
<dbReference type="CDD" id="cd01400">
    <property type="entry name" value="6PGL"/>
    <property type="match status" value="1"/>
</dbReference>
<dbReference type="EMBL" id="JAEKNR010000176">
    <property type="protein sequence ID" value="MBJ7599839.1"/>
    <property type="molecule type" value="Genomic_DNA"/>
</dbReference>
<gene>
    <name evidence="7 9" type="primary">pgl</name>
    <name evidence="9" type="ORF">JF922_17395</name>
</gene>
<dbReference type="InterPro" id="IPR039104">
    <property type="entry name" value="6PGL"/>
</dbReference>
<comment type="function">
    <text evidence="2 7">Hydrolysis of 6-phosphogluconolactone to 6-phosphogluconate.</text>
</comment>
<proteinExistence type="inferred from homology"/>
<evidence type="ECO:0000256" key="1">
    <source>
        <dbReference type="ARBA" id="ARBA00000832"/>
    </source>
</evidence>
<accession>A0A934NAJ6</accession>
<keyword evidence="10" id="KW-1185">Reference proteome</keyword>
<dbReference type="PANTHER" id="PTHR11054:SF0">
    <property type="entry name" value="6-PHOSPHOGLUCONOLACTONASE"/>
    <property type="match status" value="1"/>
</dbReference>
<evidence type="ECO:0000256" key="6">
    <source>
        <dbReference type="ARBA" id="ARBA00020337"/>
    </source>
</evidence>
<dbReference type="InterPro" id="IPR006148">
    <property type="entry name" value="Glc/Gal-6P_isomerase"/>
</dbReference>
<sequence>MKARILETPEEVAAAAADLVAEAISGGIHTLTLAGGSTPRLAYQLLAGRPLEWGRVTVLFGDERCLPPDDAESNYWLAKQELLDLVHPATVHRIPAELGPEVGGQLYDPIIRSLTPLDLVLLGMGPDGHTASLFPGAPELRAEGYAVGVRGSPKPPPERVSLTLTALREARRVVFLVTGADKADAVVKAREGHVPSGMVPEAEYLLDRAAASGL</sequence>
<name>A0A934NAJ6_9BACT</name>
<comment type="caution">
    <text evidence="9">The sequence shown here is derived from an EMBL/GenBank/DDBJ whole genome shotgun (WGS) entry which is preliminary data.</text>
</comment>
<dbReference type="InterPro" id="IPR037171">
    <property type="entry name" value="NagB/RpiA_transferase-like"/>
</dbReference>
<feature type="domain" description="Glucosamine/galactosamine-6-phosphate isomerase" evidence="8">
    <location>
        <begin position="8"/>
        <end position="199"/>
    </location>
</feature>
<evidence type="ECO:0000256" key="5">
    <source>
        <dbReference type="ARBA" id="ARBA00013198"/>
    </source>
</evidence>
<dbReference type="Proteomes" id="UP000612893">
    <property type="component" value="Unassembled WGS sequence"/>
</dbReference>